<dbReference type="OrthoDB" id="6147534at2759"/>
<dbReference type="KEGG" id="bter:100642811"/>
<dbReference type="GO" id="GO:0008270">
    <property type="term" value="F:zinc ion binding"/>
    <property type="evidence" value="ECO:0007669"/>
    <property type="project" value="UniProtKB-KW"/>
</dbReference>
<dbReference type="GO" id="GO:0003714">
    <property type="term" value="F:transcription corepressor activity"/>
    <property type="evidence" value="ECO:0007669"/>
    <property type="project" value="TreeGrafter"/>
</dbReference>
<dbReference type="FunFam" id="1.10.10.60:FF:000012">
    <property type="entry name" value="Metastasis-associated 1 family, member 3"/>
    <property type="match status" value="1"/>
</dbReference>
<dbReference type="Gene3D" id="4.10.1240.50">
    <property type="match status" value="1"/>
</dbReference>
<sequence length="374" mass="44077">MSRKSVARRKRKVCSKQKKKTTDRRMEYAVIHECQDRSYANKEYTTTREEKMWDPKVDVEGWIFGYSLAARAVLTLKQQYEGIPNIKAIENSCSGVAEQYISDVLHESNYEPHDALRMIFMKDMPQKIIDKWKPEEMKLFTSGIMKYGKRFSIIRRKMLPHKRVEDFANFYYVWKRSSMAADWRESRMEIKAEKLKMKEEQEKRWNNERVSNLSKNELSSNLSSTRIMTRSATAAAKLALQNSEGDEDSKSSRSTSPSEKNGETSSTAESTDSSTEYVQKRENVLPETATSENSPMRNEQIAHNSMKCPRQRYKRKWSIPRKIVNFEEKFLNEIEEIKCVPAPIIPQWKRQRRSKNTLFNNTRAIYQRDLRLLM</sequence>
<dbReference type="InterPro" id="IPR000949">
    <property type="entry name" value="ELM2_dom"/>
</dbReference>
<feature type="domain" description="ELM2" evidence="8">
    <location>
        <begin position="18"/>
        <end position="123"/>
    </location>
</feature>
<evidence type="ECO:0000259" key="9">
    <source>
        <dbReference type="PROSITE" id="PS51293"/>
    </source>
</evidence>
<evidence type="ECO:0000259" key="8">
    <source>
        <dbReference type="PROSITE" id="PS51156"/>
    </source>
</evidence>
<dbReference type="PROSITE" id="PS51156">
    <property type="entry name" value="ELM2"/>
    <property type="match status" value="1"/>
</dbReference>
<feature type="region of interest" description="Disordered" evidence="7">
    <location>
        <begin position="239"/>
        <end position="309"/>
    </location>
</feature>
<dbReference type="Gene3D" id="1.10.10.60">
    <property type="entry name" value="Homeodomain-like"/>
    <property type="match status" value="1"/>
</dbReference>
<protein>
    <submittedName>
        <fullName evidence="11">Arginine-glutamic acid dipeptide repeats protein-like</fullName>
    </submittedName>
</protein>
<keyword evidence="10" id="KW-1185">Reference proteome</keyword>
<dbReference type="InterPro" id="IPR009057">
    <property type="entry name" value="Homeodomain-like_sf"/>
</dbReference>
<evidence type="ECO:0000256" key="6">
    <source>
        <dbReference type="ARBA" id="ARBA00023242"/>
    </source>
</evidence>
<dbReference type="RefSeq" id="XP_048264681.1">
    <property type="nucleotide sequence ID" value="XM_048408724.1"/>
</dbReference>
<keyword evidence="5" id="KW-0238">DNA-binding</keyword>
<keyword evidence="6" id="KW-0539">Nucleus</keyword>
<dbReference type="SUPFAM" id="SSF46689">
    <property type="entry name" value="Homeodomain-like"/>
    <property type="match status" value="1"/>
</dbReference>
<keyword evidence="4" id="KW-0862">Zinc</keyword>
<dbReference type="GeneID" id="100642811"/>
<dbReference type="AlphaFoldDB" id="A0A9C6SPC4"/>
<dbReference type="GO" id="GO:0000122">
    <property type="term" value="P:negative regulation of transcription by RNA polymerase II"/>
    <property type="evidence" value="ECO:0007669"/>
    <property type="project" value="TreeGrafter"/>
</dbReference>
<dbReference type="PANTHER" id="PTHR10865">
    <property type="entry name" value="METASTASIS-ASSOCIATED PROTEIN AND MESODERM INDUCTION EARLY RESPONSE PROTEIN"/>
    <property type="match status" value="1"/>
</dbReference>
<dbReference type="InterPro" id="IPR017884">
    <property type="entry name" value="SANT_dom"/>
</dbReference>
<dbReference type="GO" id="GO:0005654">
    <property type="term" value="C:nucleoplasm"/>
    <property type="evidence" value="ECO:0007669"/>
    <property type="project" value="TreeGrafter"/>
</dbReference>
<dbReference type="InterPro" id="IPR001005">
    <property type="entry name" value="SANT/Myb"/>
</dbReference>
<evidence type="ECO:0000256" key="1">
    <source>
        <dbReference type="ARBA" id="ARBA00004123"/>
    </source>
</evidence>
<reference evidence="11" key="1">
    <citation type="submission" date="2025-08" db="UniProtKB">
        <authorList>
            <consortium name="RefSeq"/>
        </authorList>
    </citation>
    <scope>IDENTIFICATION</scope>
</reference>
<evidence type="ECO:0000256" key="3">
    <source>
        <dbReference type="ARBA" id="ARBA00022771"/>
    </source>
</evidence>
<dbReference type="Proteomes" id="UP000835206">
    <property type="component" value="Chromosome 9"/>
</dbReference>
<evidence type="ECO:0000256" key="2">
    <source>
        <dbReference type="ARBA" id="ARBA00022723"/>
    </source>
</evidence>
<feature type="compositionally biased region" description="Low complexity" evidence="7">
    <location>
        <begin position="252"/>
        <end position="276"/>
    </location>
</feature>
<dbReference type="GO" id="GO:0003677">
    <property type="term" value="F:DNA binding"/>
    <property type="evidence" value="ECO:0007669"/>
    <property type="project" value="UniProtKB-KW"/>
</dbReference>
<gene>
    <name evidence="11" type="primary">LOC100642811</name>
</gene>
<evidence type="ECO:0000313" key="11">
    <source>
        <dbReference type="RefSeq" id="XP_048264681.1"/>
    </source>
</evidence>
<evidence type="ECO:0000256" key="7">
    <source>
        <dbReference type="SAM" id="MobiDB-lite"/>
    </source>
</evidence>
<evidence type="ECO:0000256" key="4">
    <source>
        <dbReference type="ARBA" id="ARBA00022833"/>
    </source>
</evidence>
<evidence type="ECO:0000256" key="5">
    <source>
        <dbReference type="ARBA" id="ARBA00023125"/>
    </source>
</evidence>
<accession>A0A9C6SPC4</accession>
<feature type="compositionally biased region" description="Polar residues" evidence="7">
    <location>
        <begin position="288"/>
        <end position="303"/>
    </location>
</feature>
<evidence type="ECO:0000313" key="10">
    <source>
        <dbReference type="Proteomes" id="UP000835206"/>
    </source>
</evidence>
<dbReference type="PROSITE" id="PS51293">
    <property type="entry name" value="SANT"/>
    <property type="match status" value="1"/>
</dbReference>
<keyword evidence="3" id="KW-0863">Zinc-finger</keyword>
<feature type="domain" description="SANT" evidence="9">
    <location>
        <begin position="127"/>
        <end position="179"/>
    </location>
</feature>
<name>A0A9C6SPC4_BOMTE</name>
<organism evidence="10 11">
    <name type="scientific">Bombus terrestris</name>
    <name type="common">Buff-tailed bumblebee</name>
    <name type="synonym">Apis terrestris</name>
    <dbReference type="NCBI Taxonomy" id="30195"/>
    <lineage>
        <taxon>Eukaryota</taxon>
        <taxon>Metazoa</taxon>
        <taxon>Ecdysozoa</taxon>
        <taxon>Arthropoda</taxon>
        <taxon>Hexapoda</taxon>
        <taxon>Insecta</taxon>
        <taxon>Pterygota</taxon>
        <taxon>Neoptera</taxon>
        <taxon>Endopterygota</taxon>
        <taxon>Hymenoptera</taxon>
        <taxon>Apocrita</taxon>
        <taxon>Aculeata</taxon>
        <taxon>Apoidea</taxon>
        <taxon>Anthophila</taxon>
        <taxon>Apidae</taxon>
        <taxon>Bombus</taxon>
        <taxon>Bombus</taxon>
    </lineage>
</organism>
<dbReference type="SMART" id="SM00717">
    <property type="entry name" value="SANT"/>
    <property type="match status" value="1"/>
</dbReference>
<feature type="region of interest" description="Disordered" evidence="7">
    <location>
        <begin position="1"/>
        <end position="21"/>
    </location>
</feature>
<proteinExistence type="predicted"/>
<dbReference type="PANTHER" id="PTHR10865:SF28">
    <property type="entry name" value="ELM2 DOMAIN-CONTAINING PROTEIN"/>
    <property type="match status" value="1"/>
</dbReference>
<comment type="subcellular location">
    <subcellularLocation>
        <location evidence="1">Nucleus</location>
    </subcellularLocation>
</comment>
<dbReference type="GO" id="GO:0042826">
    <property type="term" value="F:histone deacetylase binding"/>
    <property type="evidence" value="ECO:0007669"/>
    <property type="project" value="TreeGrafter"/>
</dbReference>
<dbReference type="InterPro" id="IPR040138">
    <property type="entry name" value="MIER/MTA"/>
</dbReference>
<keyword evidence="2" id="KW-0479">Metal-binding</keyword>